<sequence>MVHWTSFLPLLGSAFSVAAAATSKEPTAQIVPGAYIVELADNHDSDSFYSTLGSDDVAVKHRLKLDYKLFKGTSFQLKNVSDVEGAAAKIANMDIVKRIWPVRIFNVPKDEVIWKGTDGRTEFAQAALKKRQSDGNTTDTFSTHVMTQVDQLRQEGVTGKGIKIAVIDTGIDYLHPALGGGFGAGHLVSYGTDLVGDNYTGFNTPVPDPDPIDECEGHGSHVAGIIAAQQNPFGFTGAAPDVTLGAYRVFGCGGSAGNDVLIAAYNQAYEDGSDIITASIGGASGWTEDPWAVAVQRIVEQGVPCTVSAGNDGDQGLFYASTAANGKGVTAIASVDNTQAPQVLTNATYSTGNSSTNSSTESFGWTPGSPANWPNISLPLWNVNNDATDTANGCDAYPADTPDLSGYIVLIRRGTCTFVQKATNAAAFGAKYILFYNNVAGLISVSAAVDGIEGTGMVTAEQGEEWIADLASGISVTVDIVDPKVAPIYIVSQPNVASGGFLSTYTSWGPTYEVDVKPQLAAPGGLILSTYPRALGSYAVLSGTSMACPLAAAITALVAEVRGTFDPLELESVLSATSNPNLFNDGASTYPYLAPVAQQGSGLLQAHDAAYAKTLLSVSSISFNDTANLIQTTNFTIQNTGSEDATFDLGNVVAATGYTLEAGTIFPSPFPNELTATGATLSFSEDKVTVPAGGSAVVSVTVSPPSLDATRLPVYSGYITLNSTSDSLSLPYLGVIGSLKNATVLSAADTYLTTSADPNAAPISGNQTFTLPSNNGTAPNGTAYPEVFLGLALGSSYVKLEVIPQTGYNTSSLGNIFGFPQVYLPRGGSVWEFNGQLEDGSFAPAGSYKFKVSALHIFGDKAKESDYDITETETFAIKYI</sequence>
<name>A0ABR3RKZ2_9PLEO</name>
<dbReference type="InterPro" id="IPR023827">
    <property type="entry name" value="Peptidase_S8_Asp-AS"/>
</dbReference>
<gene>
    <name evidence="14" type="ORF">SLS60_004494</name>
</gene>
<feature type="domain" description="PA" evidence="12">
    <location>
        <begin position="390"/>
        <end position="449"/>
    </location>
</feature>
<dbReference type="InterPro" id="IPR022398">
    <property type="entry name" value="Peptidase_S8_His-AS"/>
</dbReference>
<dbReference type="InterPro" id="IPR050131">
    <property type="entry name" value="Peptidase_S8_subtilisin-like"/>
</dbReference>
<dbReference type="InterPro" id="IPR000209">
    <property type="entry name" value="Peptidase_S8/S53_dom"/>
</dbReference>
<dbReference type="SUPFAM" id="SSF52025">
    <property type="entry name" value="PA domain"/>
    <property type="match status" value="1"/>
</dbReference>
<feature type="chain" id="PRO_5046185621" evidence="10">
    <location>
        <begin position="21"/>
        <end position="880"/>
    </location>
</feature>
<dbReference type="CDD" id="cd02124">
    <property type="entry name" value="PA_PoS1_like"/>
    <property type="match status" value="1"/>
</dbReference>
<evidence type="ECO:0000259" key="12">
    <source>
        <dbReference type="Pfam" id="PF02225"/>
    </source>
</evidence>
<dbReference type="PROSITE" id="PS00137">
    <property type="entry name" value="SUBTILASE_HIS"/>
    <property type="match status" value="1"/>
</dbReference>
<dbReference type="PANTHER" id="PTHR43806">
    <property type="entry name" value="PEPTIDASE S8"/>
    <property type="match status" value="1"/>
</dbReference>
<evidence type="ECO:0000256" key="2">
    <source>
        <dbReference type="ARBA" id="ARBA00022512"/>
    </source>
</evidence>
<dbReference type="InterPro" id="IPR046450">
    <property type="entry name" value="PA_dom_sf"/>
</dbReference>
<dbReference type="InterPro" id="IPR015500">
    <property type="entry name" value="Peptidase_S8_subtilisin-rel"/>
</dbReference>
<dbReference type="InterPro" id="IPR003137">
    <property type="entry name" value="PA_domain"/>
</dbReference>
<evidence type="ECO:0000256" key="4">
    <source>
        <dbReference type="ARBA" id="ARBA00022670"/>
    </source>
</evidence>
<evidence type="ECO:0000313" key="14">
    <source>
        <dbReference type="EMBL" id="KAL1604953.1"/>
    </source>
</evidence>
<evidence type="ECO:0000256" key="3">
    <source>
        <dbReference type="ARBA" id="ARBA00022525"/>
    </source>
</evidence>
<organism evidence="14 15">
    <name type="scientific">Paraconiothyrium brasiliense</name>
    <dbReference type="NCBI Taxonomy" id="300254"/>
    <lineage>
        <taxon>Eukaryota</taxon>
        <taxon>Fungi</taxon>
        <taxon>Dikarya</taxon>
        <taxon>Ascomycota</taxon>
        <taxon>Pezizomycotina</taxon>
        <taxon>Dothideomycetes</taxon>
        <taxon>Pleosporomycetidae</taxon>
        <taxon>Pleosporales</taxon>
        <taxon>Massarineae</taxon>
        <taxon>Didymosphaeriaceae</taxon>
        <taxon>Paraconiothyrium</taxon>
    </lineage>
</organism>
<dbReference type="Pfam" id="PF00082">
    <property type="entry name" value="Peptidase_S8"/>
    <property type="match status" value="1"/>
</dbReference>
<comment type="caution">
    <text evidence="14">The sequence shown here is derived from an EMBL/GenBank/DDBJ whole genome shotgun (WGS) entry which is preliminary data.</text>
</comment>
<keyword evidence="5 10" id="KW-0732">Signal</keyword>
<dbReference type="EMBL" id="JAKJXO020000005">
    <property type="protein sequence ID" value="KAL1604953.1"/>
    <property type="molecule type" value="Genomic_DNA"/>
</dbReference>
<dbReference type="InterPro" id="IPR036852">
    <property type="entry name" value="Peptidase_S8/S53_dom_sf"/>
</dbReference>
<evidence type="ECO:0000256" key="8">
    <source>
        <dbReference type="PROSITE-ProRule" id="PRU01240"/>
    </source>
</evidence>
<dbReference type="InterPro" id="IPR023828">
    <property type="entry name" value="Peptidase_S8_Ser-AS"/>
</dbReference>
<feature type="domain" description="C5a peptidase/Subtilisin-like protease SBT2-like Fn3-like" evidence="13">
    <location>
        <begin position="621"/>
        <end position="733"/>
    </location>
</feature>
<dbReference type="PROSITE" id="PS00136">
    <property type="entry name" value="SUBTILASE_ASP"/>
    <property type="match status" value="1"/>
</dbReference>
<comment type="similarity">
    <text evidence="1 8 9">Belongs to the peptidase S8 family.</text>
</comment>
<dbReference type="InterPro" id="IPR010435">
    <property type="entry name" value="C5a/SBT2-like_Fn3"/>
</dbReference>
<dbReference type="PRINTS" id="PR00723">
    <property type="entry name" value="SUBTILISIN"/>
</dbReference>
<feature type="active site" description="Charge relay system" evidence="8">
    <location>
        <position position="545"/>
    </location>
</feature>
<reference evidence="14 15" key="1">
    <citation type="submission" date="2024-02" db="EMBL/GenBank/DDBJ databases">
        <title>De novo assembly and annotation of 12 fungi associated with fruit tree decline syndrome in Ontario, Canada.</title>
        <authorList>
            <person name="Sulman M."/>
            <person name="Ellouze W."/>
            <person name="Ilyukhin E."/>
        </authorList>
    </citation>
    <scope>NUCLEOTIDE SEQUENCE [LARGE SCALE GENOMIC DNA]</scope>
    <source>
        <strain evidence="14 15">M42-189</strain>
    </source>
</reference>
<accession>A0ABR3RKZ2</accession>
<evidence type="ECO:0000256" key="9">
    <source>
        <dbReference type="RuleBase" id="RU003355"/>
    </source>
</evidence>
<evidence type="ECO:0000256" key="7">
    <source>
        <dbReference type="ARBA" id="ARBA00022825"/>
    </source>
</evidence>
<dbReference type="Pfam" id="PF02225">
    <property type="entry name" value="PA"/>
    <property type="match status" value="1"/>
</dbReference>
<protein>
    <submittedName>
        <fullName evidence="14">Uncharacterized protein</fullName>
    </submittedName>
</protein>
<feature type="signal peptide" evidence="10">
    <location>
        <begin position="1"/>
        <end position="20"/>
    </location>
</feature>
<evidence type="ECO:0000259" key="11">
    <source>
        <dbReference type="Pfam" id="PF00082"/>
    </source>
</evidence>
<dbReference type="InterPro" id="IPR034187">
    <property type="entry name" value="Peptidases_S8_5"/>
</dbReference>
<evidence type="ECO:0000259" key="13">
    <source>
        <dbReference type="Pfam" id="PF06280"/>
    </source>
</evidence>
<dbReference type="PANTHER" id="PTHR43806:SF66">
    <property type="entry name" value="SERIN ENDOPEPTIDASE"/>
    <property type="match status" value="1"/>
</dbReference>
<evidence type="ECO:0000256" key="1">
    <source>
        <dbReference type="ARBA" id="ARBA00011073"/>
    </source>
</evidence>
<dbReference type="Pfam" id="PF06280">
    <property type="entry name" value="fn3_5"/>
    <property type="match status" value="1"/>
</dbReference>
<dbReference type="CDD" id="cd07489">
    <property type="entry name" value="Peptidases_S8_5"/>
    <property type="match status" value="1"/>
</dbReference>
<feature type="active site" description="Charge relay system" evidence="8">
    <location>
        <position position="168"/>
    </location>
</feature>
<proteinExistence type="inferred from homology"/>
<dbReference type="PROSITE" id="PS51892">
    <property type="entry name" value="SUBTILASE"/>
    <property type="match status" value="1"/>
</dbReference>
<keyword evidence="3" id="KW-0964">Secreted</keyword>
<dbReference type="Gene3D" id="3.50.30.30">
    <property type="match status" value="1"/>
</dbReference>
<dbReference type="Proteomes" id="UP001521785">
    <property type="component" value="Unassembled WGS sequence"/>
</dbReference>
<dbReference type="Gene3D" id="3.40.50.200">
    <property type="entry name" value="Peptidase S8/S53 domain"/>
    <property type="match status" value="1"/>
</dbReference>
<dbReference type="Gene3D" id="2.60.40.1710">
    <property type="entry name" value="Subtilisin-like superfamily"/>
    <property type="match status" value="1"/>
</dbReference>
<feature type="active site" description="Charge relay system" evidence="8">
    <location>
        <position position="218"/>
    </location>
</feature>
<keyword evidence="6 8" id="KW-0378">Hydrolase</keyword>
<evidence type="ECO:0000256" key="10">
    <source>
        <dbReference type="SAM" id="SignalP"/>
    </source>
</evidence>
<evidence type="ECO:0000313" key="15">
    <source>
        <dbReference type="Proteomes" id="UP001521785"/>
    </source>
</evidence>
<keyword evidence="2" id="KW-0134">Cell wall</keyword>
<dbReference type="PROSITE" id="PS00138">
    <property type="entry name" value="SUBTILASE_SER"/>
    <property type="match status" value="1"/>
</dbReference>
<keyword evidence="4 8" id="KW-0645">Protease</keyword>
<dbReference type="SUPFAM" id="SSF52743">
    <property type="entry name" value="Subtilisin-like"/>
    <property type="match status" value="1"/>
</dbReference>
<keyword evidence="7 8" id="KW-0720">Serine protease</keyword>
<keyword evidence="15" id="KW-1185">Reference proteome</keyword>
<evidence type="ECO:0000256" key="6">
    <source>
        <dbReference type="ARBA" id="ARBA00022801"/>
    </source>
</evidence>
<feature type="domain" description="Peptidase S8/S53" evidence="11">
    <location>
        <begin position="159"/>
        <end position="579"/>
    </location>
</feature>
<evidence type="ECO:0000256" key="5">
    <source>
        <dbReference type="ARBA" id="ARBA00022729"/>
    </source>
</evidence>